<dbReference type="InParanoid" id="K2R850"/>
<dbReference type="EMBL" id="AHHD01000207">
    <property type="protein sequence ID" value="EKG18546.1"/>
    <property type="molecule type" value="Genomic_DNA"/>
</dbReference>
<evidence type="ECO:0000256" key="1">
    <source>
        <dbReference type="SAM" id="MobiDB-lite"/>
    </source>
</evidence>
<dbReference type="HOGENOM" id="CLU_1590359_0_0_1"/>
<protein>
    <submittedName>
        <fullName evidence="2">Uncharacterized protein</fullName>
    </submittedName>
</protein>
<comment type="caution">
    <text evidence="2">The sequence shown here is derived from an EMBL/GenBank/DDBJ whole genome shotgun (WGS) entry which is preliminary data.</text>
</comment>
<accession>K2R850</accession>
<evidence type="ECO:0000313" key="3">
    <source>
        <dbReference type="Proteomes" id="UP000007129"/>
    </source>
</evidence>
<dbReference type="VEuPathDB" id="FungiDB:MPH_04348"/>
<gene>
    <name evidence="2" type="ORF">MPH_04348</name>
</gene>
<dbReference type="AlphaFoldDB" id="K2R850"/>
<reference evidence="2 3" key="1">
    <citation type="journal article" date="2012" name="BMC Genomics">
        <title>Tools to kill: Genome of one of the most destructive plant pathogenic fungi Macrophomina phaseolina.</title>
        <authorList>
            <person name="Islam M.S."/>
            <person name="Haque M.S."/>
            <person name="Islam M.M."/>
            <person name="Emdad E.M."/>
            <person name="Halim A."/>
            <person name="Hossen Q.M.M."/>
            <person name="Hossain M.Z."/>
            <person name="Ahmed B."/>
            <person name="Rahim S."/>
            <person name="Rahman M.S."/>
            <person name="Alam M.M."/>
            <person name="Hou S."/>
            <person name="Wan X."/>
            <person name="Saito J.A."/>
            <person name="Alam M."/>
        </authorList>
    </citation>
    <scope>NUCLEOTIDE SEQUENCE [LARGE SCALE GENOMIC DNA]</scope>
    <source>
        <strain evidence="2 3">MS6</strain>
    </source>
</reference>
<feature type="region of interest" description="Disordered" evidence="1">
    <location>
        <begin position="16"/>
        <end position="41"/>
    </location>
</feature>
<evidence type="ECO:0000313" key="2">
    <source>
        <dbReference type="EMBL" id="EKG18546.1"/>
    </source>
</evidence>
<organism evidence="2 3">
    <name type="scientific">Macrophomina phaseolina (strain MS6)</name>
    <name type="common">Charcoal rot fungus</name>
    <dbReference type="NCBI Taxonomy" id="1126212"/>
    <lineage>
        <taxon>Eukaryota</taxon>
        <taxon>Fungi</taxon>
        <taxon>Dikarya</taxon>
        <taxon>Ascomycota</taxon>
        <taxon>Pezizomycotina</taxon>
        <taxon>Dothideomycetes</taxon>
        <taxon>Dothideomycetes incertae sedis</taxon>
        <taxon>Botryosphaeriales</taxon>
        <taxon>Botryosphaeriaceae</taxon>
        <taxon>Macrophomina</taxon>
    </lineage>
</organism>
<dbReference type="Proteomes" id="UP000007129">
    <property type="component" value="Unassembled WGS sequence"/>
</dbReference>
<feature type="region of interest" description="Disordered" evidence="1">
    <location>
        <begin position="118"/>
        <end position="168"/>
    </location>
</feature>
<feature type="non-terminal residue" evidence="2">
    <location>
        <position position="1"/>
    </location>
</feature>
<sequence>NSNPLAQTSFHSRRISLRRRHQNLCPPSFPPRLNTSPRNAHGQVHGRVATTLPACPPPHPADKSLSLLHLRGRHVLSRLSLRLVLRRSRHRLLGNHRQQQQFQPWLVVALGNKSWRRRRCPQRADPAQHGGVEEPRRSVAARAHGGGAGSRRCGGAFQGEEGGKEAVE</sequence>
<name>K2R850_MACPH</name>
<proteinExistence type="predicted"/>